<keyword evidence="8 11" id="KW-0406">Ion transport</keyword>
<keyword evidence="6 11" id="KW-0375">Hydrogen ion transport</keyword>
<dbReference type="PRINTS" id="PR00123">
    <property type="entry name" value="ATPASEA"/>
</dbReference>
<dbReference type="InterPro" id="IPR000568">
    <property type="entry name" value="ATP_synth_F0_asu"/>
</dbReference>
<feature type="transmembrane region" description="Helical" evidence="11">
    <location>
        <begin position="181"/>
        <end position="203"/>
    </location>
</feature>
<dbReference type="InterPro" id="IPR045082">
    <property type="entry name" value="ATP_syn_F0_a_bact/chloroplast"/>
</dbReference>
<dbReference type="GO" id="GO:0042777">
    <property type="term" value="P:proton motive force-driven plasma membrane ATP synthesis"/>
    <property type="evidence" value="ECO:0007669"/>
    <property type="project" value="TreeGrafter"/>
</dbReference>
<evidence type="ECO:0000256" key="6">
    <source>
        <dbReference type="ARBA" id="ARBA00022781"/>
    </source>
</evidence>
<comment type="subcellular location">
    <subcellularLocation>
        <location evidence="11">Cell membrane</location>
        <topology evidence="11">Multi-pass membrane protein</topology>
    </subcellularLocation>
    <subcellularLocation>
        <location evidence="1">Membrane</location>
        <topology evidence="1">Multi-pass membrane protein</topology>
    </subcellularLocation>
</comment>
<keyword evidence="7 11" id="KW-1133">Transmembrane helix</keyword>
<evidence type="ECO:0000256" key="9">
    <source>
        <dbReference type="ARBA" id="ARBA00023136"/>
    </source>
</evidence>
<evidence type="ECO:0000256" key="7">
    <source>
        <dbReference type="ARBA" id="ARBA00022989"/>
    </source>
</evidence>
<evidence type="ECO:0000256" key="4">
    <source>
        <dbReference type="ARBA" id="ARBA00022547"/>
    </source>
</evidence>
<dbReference type="GO" id="GO:0005886">
    <property type="term" value="C:plasma membrane"/>
    <property type="evidence" value="ECO:0007669"/>
    <property type="project" value="UniProtKB-SubCell"/>
</dbReference>
<dbReference type="NCBIfam" id="NF004486">
    <property type="entry name" value="PRK05815.3-4"/>
    <property type="match status" value="1"/>
</dbReference>
<dbReference type="EMBL" id="DXGH01000036">
    <property type="protein sequence ID" value="HIW81167.1"/>
    <property type="molecule type" value="Genomic_DNA"/>
</dbReference>
<evidence type="ECO:0000313" key="13">
    <source>
        <dbReference type="Proteomes" id="UP000824265"/>
    </source>
</evidence>
<dbReference type="AlphaFoldDB" id="A0A9D1R531"/>
<dbReference type="HAMAP" id="MF_01393">
    <property type="entry name" value="ATP_synth_a_bact"/>
    <property type="match status" value="1"/>
</dbReference>
<dbReference type="Proteomes" id="UP000824265">
    <property type="component" value="Unassembled WGS sequence"/>
</dbReference>
<keyword evidence="5 11" id="KW-0812">Transmembrane</keyword>
<organism evidence="12 13">
    <name type="scientific">Candidatus Acetatifactor stercoripullorum</name>
    <dbReference type="NCBI Taxonomy" id="2838414"/>
    <lineage>
        <taxon>Bacteria</taxon>
        <taxon>Bacillati</taxon>
        <taxon>Bacillota</taxon>
        <taxon>Clostridia</taxon>
        <taxon>Lachnospirales</taxon>
        <taxon>Lachnospiraceae</taxon>
        <taxon>Acetatifactor</taxon>
    </lineage>
</organism>
<evidence type="ECO:0000256" key="2">
    <source>
        <dbReference type="ARBA" id="ARBA00006810"/>
    </source>
</evidence>
<dbReference type="SUPFAM" id="SSF81336">
    <property type="entry name" value="F1F0 ATP synthase subunit A"/>
    <property type="match status" value="1"/>
</dbReference>
<evidence type="ECO:0000256" key="5">
    <source>
        <dbReference type="ARBA" id="ARBA00022692"/>
    </source>
</evidence>
<name>A0A9D1R531_9FIRM</name>
<keyword evidence="11" id="KW-1003">Cell membrane</keyword>
<comment type="function">
    <text evidence="11">Key component of the proton channel; it plays a direct role in the translocation of protons across the membrane.</text>
</comment>
<keyword evidence="4 11" id="KW-0138">CF(0)</keyword>
<dbReference type="GO" id="GO:0045259">
    <property type="term" value="C:proton-transporting ATP synthase complex"/>
    <property type="evidence" value="ECO:0007669"/>
    <property type="project" value="UniProtKB-KW"/>
</dbReference>
<keyword evidence="9 11" id="KW-0472">Membrane</keyword>
<sequence length="236" mass="25935">MEELAAKLLEELNCETAFSIQIPQGVPLIGGVSLDIAESVVITWVIMAVILLASFFLTRNLRVHNITKRQLVAETIVTKLDGFVTGMVGEEGKAYVPYLATVLVFIGISNVIGLFGVKPPTKDMNVTAALALMSIVLIQCAGIRRKGVKGWLKSFTEPIAIVTPINILELFIRPLSLCMRLFGNVVGAFVIMELIKLLVPVVLPVPFSFYFDIFDGLIQAYVFVFLTSLFIKEAIE</sequence>
<evidence type="ECO:0000256" key="1">
    <source>
        <dbReference type="ARBA" id="ARBA00004141"/>
    </source>
</evidence>
<gene>
    <name evidence="11" type="primary">atpB</name>
    <name evidence="12" type="ORF">H9742_06495</name>
</gene>
<dbReference type="Pfam" id="PF00119">
    <property type="entry name" value="ATP-synt_A"/>
    <property type="match status" value="1"/>
</dbReference>
<evidence type="ECO:0000256" key="10">
    <source>
        <dbReference type="ARBA" id="ARBA00023310"/>
    </source>
</evidence>
<evidence type="ECO:0000256" key="8">
    <source>
        <dbReference type="ARBA" id="ARBA00023065"/>
    </source>
</evidence>
<proteinExistence type="inferred from homology"/>
<accession>A0A9D1R531</accession>
<keyword evidence="3 11" id="KW-0813">Transport</keyword>
<feature type="transmembrane region" description="Helical" evidence="11">
    <location>
        <begin position="41"/>
        <end position="61"/>
    </location>
</feature>
<comment type="similarity">
    <text evidence="2 11">Belongs to the ATPase A chain family.</text>
</comment>
<reference evidence="12" key="1">
    <citation type="journal article" date="2021" name="PeerJ">
        <title>Extensive microbial diversity within the chicken gut microbiome revealed by metagenomics and culture.</title>
        <authorList>
            <person name="Gilroy R."/>
            <person name="Ravi A."/>
            <person name="Getino M."/>
            <person name="Pursley I."/>
            <person name="Horton D.L."/>
            <person name="Alikhan N.F."/>
            <person name="Baker D."/>
            <person name="Gharbi K."/>
            <person name="Hall N."/>
            <person name="Watson M."/>
            <person name="Adriaenssens E.M."/>
            <person name="Foster-Nyarko E."/>
            <person name="Jarju S."/>
            <person name="Secka A."/>
            <person name="Antonio M."/>
            <person name="Oren A."/>
            <person name="Chaudhuri R.R."/>
            <person name="La Ragione R."/>
            <person name="Hildebrand F."/>
            <person name="Pallen M.J."/>
        </authorList>
    </citation>
    <scope>NUCLEOTIDE SEQUENCE</scope>
    <source>
        <strain evidence="12">CHK195-6426</strain>
    </source>
</reference>
<evidence type="ECO:0000256" key="11">
    <source>
        <dbReference type="HAMAP-Rule" id="MF_01393"/>
    </source>
</evidence>
<dbReference type="InterPro" id="IPR035908">
    <property type="entry name" value="F0_ATP_A_sf"/>
</dbReference>
<dbReference type="GO" id="GO:0046933">
    <property type="term" value="F:proton-transporting ATP synthase activity, rotational mechanism"/>
    <property type="evidence" value="ECO:0007669"/>
    <property type="project" value="UniProtKB-UniRule"/>
</dbReference>
<comment type="caution">
    <text evidence="12">The sequence shown here is derived from an EMBL/GenBank/DDBJ whole genome shotgun (WGS) entry which is preliminary data.</text>
</comment>
<dbReference type="PANTHER" id="PTHR42823">
    <property type="entry name" value="ATP SYNTHASE SUBUNIT A, CHLOROPLASTIC"/>
    <property type="match status" value="1"/>
</dbReference>
<evidence type="ECO:0000313" key="12">
    <source>
        <dbReference type="EMBL" id="HIW81167.1"/>
    </source>
</evidence>
<dbReference type="Gene3D" id="1.20.120.220">
    <property type="entry name" value="ATP synthase, F0 complex, subunit A"/>
    <property type="match status" value="1"/>
</dbReference>
<feature type="transmembrane region" description="Helical" evidence="11">
    <location>
        <begin position="95"/>
        <end position="118"/>
    </location>
</feature>
<evidence type="ECO:0000256" key="3">
    <source>
        <dbReference type="ARBA" id="ARBA00022448"/>
    </source>
</evidence>
<dbReference type="CDD" id="cd00310">
    <property type="entry name" value="ATP-synt_Fo_a_6"/>
    <property type="match status" value="1"/>
</dbReference>
<keyword evidence="10 11" id="KW-0066">ATP synthesis</keyword>
<dbReference type="PANTHER" id="PTHR42823:SF3">
    <property type="entry name" value="ATP SYNTHASE SUBUNIT A, CHLOROPLASTIC"/>
    <property type="match status" value="1"/>
</dbReference>
<feature type="transmembrane region" description="Helical" evidence="11">
    <location>
        <begin position="124"/>
        <end position="143"/>
    </location>
</feature>
<protein>
    <recommendedName>
        <fullName evidence="11">ATP synthase subunit a</fullName>
    </recommendedName>
    <alternativeName>
        <fullName evidence="11">ATP synthase F0 sector subunit a</fullName>
    </alternativeName>
    <alternativeName>
        <fullName evidence="11">F-ATPase subunit 6</fullName>
    </alternativeName>
</protein>
<reference evidence="12" key="2">
    <citation type="submission" date="2021-04" db="EMBL/GenBank/DDBJ databases">
        <authorList>
            <person name="Gilroy R."/>
        </authorList>
    </citation>
    <scope>NUCLEOTIDE SEQUENCE</scope>
    <source>
        <strain evidence="12">CHK195-6426</strain>
    </source>
</reference>
<feature type="transmembrane region" description="Helical" evidence="11">
    <location>
        <begin position="209"/>
        <end position="231"/>
    </location>
</feature>